<dbReference type="EMBL" id="JAAOIW010000024">
    <property type="protein sequence ID" value="NHN34956.1"/>
    <property type="molecule type" value="Genomic_DNA"/>
</dbReference>
<dbReference type="PANTHER" id="PTHR43489:SF7">
    <property type="entry name" value="3-DEHYDRO-D-GULOSIDE 4-EPIMERASE-RELATED"/>
    <property type="match status" value="1"/>
</dbReference>
<comment type="caution">
    <text evidence="3">The sequence shown here is derived from an EMBL/GenBank/DDBJ whole genome shotgun (WGS) entry which is preliminary data.</text>
</comment>
<dbReference type="Gene3D" id="3.20.20.150">
    <property type="entry name" value="Divalent-metal-dependent TIM barrel enzymes"/>
    <property type="match status" value="1"/>
</dbReference>
<evidence type="ECO:0000313" key="4">
    <source>
        <dbReference type="Proteomes" id="UP001165962"/>
    </source>
</evidence>
<reference evidence="3" key="1">
    <citation type="submission" date="2020-03" db="EMBL/GenBank/DDBJ databases">
        <title>Draft sequencing of Paenibacilllus sp. S3N08.</title>
        <authorList>
            <person name="Kim D.-U."/>
        </authorList>
    </citation>
    <scope>NUCLEOTIDE SEQUENCE</scope>
    <source>
        <strain evidence="3">S3N08</strain>
    </source>
</reference>
<dbReference type="Proteomes" id="UP001165962">
    <property type="component" value="Unassembled WGS sequence"/>
</dbReference>
<dbReference type="InterPro" id="IPR013022">
    <property type="entry name" value="Xyl_isomerase-like_TIM-brl"/>
</dbReference>
<evidence type="ECO:0000313" key="3">
    <source>
        <dbReference type="EMBL" id="NHN34956.1"/>
    </source>
</evidence>
<proteinExistence type="predicted"/>
<sequence length="284" mass="31472">MMFKYSVTQWIFGHEDMEVSLQRLKKFGYDGVELAGEPKKLDIAAIQKLMDKYGMGCTSICGIYNAERDLSSPTPEIRLNAVQYVKNCVDMAVTVGASVVIVVPTPVGKSGPDSNREEEWSLAVGSLKEAGAYADAKGISLAIEALNRFETYLVNNLDTAKKLVEEVNVNCVGIMADLFHMNIEERNHMTSLRNIAPYLLHVHIADNTREAAGLGQTNFVTVMRTLIEIGYTGAITMEFMPRVSNPYLSAETNESGSVYDQYTRQSIEHIKGIMQCLEGNHGHH</sequence>
<dbReference type="InterPro" id="IPR036237">
    <property type="entry name" value="Xyl_isomerase-like_sf"/>
</dbReference>
<evidence type="ECO:0000256" key="1">
    <source>
        <dbReference type="ARBA" id="ARBA00023235"/>
    </source>
</evidence>
<keyword evidence="1 3" id="KW-0413">Isomerase</keyword>
<dbReference type="GO" id="GO:0016853">
    <property type="term" value="F:isomerase activity"/>
    <property type="evidence" value="ECO:0007669"/>
    <property type="project" value="UniProtKB-KW"/>
</dbReference>
<dbReference type="PANTHER" id="PTHR43489">
    <property type="entry name" value="ISOMERASE"/>
    <property type="match status" value="1"/>
</dbReference>
<organism evidence="3 4">
    <name type="scientific">Paenibacillus agricola</name>
    <dbReference type="NCBI Taxonomy" id="2716264"/>
    <lineage>
        <taxon>Bacteria</taxon>
        <taxon>Bacillati</taxon>
        <taxon>Bacillota</taxon>
        <taxon>Bacilli</taxon>
        <taxon>Bacillales</taxon>
        <taxon>Paenibacillaceae</taxon>
        <taxon>Paenibacillus</taxon>
    </lineage>
</organism>
<evidence type="ECO:0000259" key="2">
    <source>
        <dbReference type="Pfam" id="PF01261"/>
    </source>
</evidence>
<dbReference type="SUPFAM" id="SSF51658">
    <property type="entry name" value="Xylose isomerase-like"/>
    <property type="match status" value="1"/>
</dbReference>
<name>A0ABX0JGN2_9BACL</name>
<dbReference type="RefSeq" id="WP_166156871.1">
    <property type="nucleotide sequence ID" value="NZ_JAAOIW010000024.1"/>
</dbReference>
<accession>A0ABX0JGN2</accession>
<dbReference type="InterPro" id="IPR050417">
    <property type="entry name" value="Sugar_Epim/Isomerase"/>
</dbReference>
<gene>
    <name evidence="3" type="ORF">G9U52_35020</name>
</gene>
<protein>
    <submittedName>
        <fullName evidence="3">Sugar phosphate isomerase/epimerase</fullName>
    </submittedName>
</protein>
<feature type="domain" description="Xylose isomerase-like TIM barrel" evidence="2">
    <location>
        <begin position="22"/>
        <end position="240"/>
    </location>
</feature>
<dbReference type="Pfam" id="PF01261">
    <property type="entry name" value="AP_endonuc_2"/>
    <property type="match status" value="1"/>
</dbReference>
<keyword evidence="4" id="KW-1185">Reference proteome</keyword>